<dbReference type="AlphaFoldDB" id="A0A1G7EUN6"/>
<evidence type="ECO:0000313" key="3">
    <source>
        <dbReference type="Proteomes" id="UP000182744"/>
    </source>
</evidence>
<dbReference type="GO" id="GO:0047938">
    <property type="term" value="F:glucose-6-phosphate 1-epimerase activity"/>
    <property type="evidence" value="ECO:0007669"/>
    <property type="project" value="TreeGrafter"/>
</dbReference>
<evidence type="ECO:0000313" key="1">
    <source>
        <dbReference type="EMBL" id="MDY5153200.1"/>
    </source>
</evidence>
<dbReference type="InterPro" id="IPR014718">
    <property type="entry name" value="GH-type_carb-bd"/>
</dbReference>
<reference evidence="3" key="2">
    <citation type="submission" date="2016-10" db="EMBL/GenBank/DDBJ databases">
        <authorList>
            <person name="Varghese N."/>
        </authorList>
    </citation>
    <scope>NUCLEOTIDE SEQUENCE [LARGE SCALE GENOMIC DNA]</scope>
    <source>
        <strain evidence="3">DSM 20639</strain>
    </source>
</reference>
<dbReference type="Proteomes" id="UP000182744">
    <property type="component" value="Unassembled WGS sequence"/>
</dbReference>
<protein>
    <submittedName>
        <fullName evidence="2">Glucose-6-phosphate 1-epimerase</fullName>
    </submittedName>
</protein>
<dbReference type="RefSeq" id="WP_074663892.1">
    <property type="nucleotide sequence ID" value="NZ_FNAU01000024.1"/>
</dbReference>
<dbReference type="EMBL" id="JAWNFU010000002">
    <property type="protein sequence ID" value="MDY5153200.1"/>
    <property type="molecule type" value="Genomic_DNA"/>
</dbReference>
<organism evidence="2 3">
    <name type="scientific">Actinobaculum suis</name>
    <dbReference type="NCBI Taxonomy" id="1657"/>
    <lineage>
        <taxon>Bacteria</taxon>
        <taxon>Bacillati</taxon>
        <taxon>Actinomycetota</taxon>
        <taxon>Actinomycetes</taxon>
        <taxon>Actinomycetales</taxon>
        <taxon>Actinomycetaceae</taxon>
        <taxon>Actinobaculum</taxon>
    </lineage>
</organism>
<keyword evidence="3" id="KW-1185">Reference proteome</keyword>
<dbReference type="InterPro" id="IPR011013">
    <property type="entry name" value="Gal_mutarotase_sf_dom"/>
</dbReference>
<evidence type="ECO:0000313" key="2">
    <source>
        <dbReference type="EMBL" id="SDE67297.1"/>
    </source>
</evidence>
<dbReference type="PANTHER" id="PTHR11122:SF13">
    <property type="entry name" value="GLUCOSE-6-PHOSPHATE 1-EPIMERASE"/>
    <property type="match status" value="1"/>
</dbReference>
<dbReference type="GO" id="GO:0030246">
    <property type="term" value="F:carbohydrate binding"/>
    <property type="evidence" value="ECO:0007669"/>
    <property type="project" value="InterPro"/>
</dbReference>
<dbReference type="PANTHER" id="PTHR11122">
    <property type="entry name" value="APOSPORY-ASSOCIATED PROTEIN C-RELATED"/>
    <property type="match status" value="1"/>
</dbReference>
<accession>A0A1G7EUN6</accession>
<dbReference type="EMBL" id="FNAU01000024">
    <property type="protein sequence ID" value="SDE67297.1"/>
    <property type="molecule type" value="Genomic_DNA"/>
</dbReference>
<reference evidence="2" key="1">
    <citation type="submission" date="2016-10" db="EMBL/GenBank/DDBJ databases">
        <authorList>
            <person name="de Groot N.N."/>
        </authorList>
    </citation>
    <scope>NUCLEOTIDE SEQUENCE [LARGE SCALE GENOMIC DNA]</scope>
    <source>
        <strain evidence="2">DSM 20639</strain>
    </source>
</reference>
<dbReference type="SUPFAM" id="SSF74650">
    <property type="entry name" value="Galactose mutarotase-like"/>
    <property type="match status" value="1"/>
</dbReference>
<name>A0A1G7EUN6_9ACTO</name>
<reference evidence="1" key="3">
    <citation type="submission" date="2023-10" db="EMBL/GenBank/DDBJ databases">
        <title>Whole Genome based description of the genera Actinobaculum and Actinotignum reveals a complex phylogenetic relationship within the species included in the genus Actinotignum.</title>
        <authorList>
            <person name="Jensen C.S."/>
            <person name="Dargis R."/>
            <person name="Kemp M."/>
            <person name="Christensen J.J."/>
        </authorList>
    </citation>
    <scope>NUCLEOTIDE SEQUENCE</scope>
    <source>
        <strain evidence="1">Actinobaculum_suis_CCUG19206T</strain>
    </source>
</reference>
<sequence>MATINNLAYDPVGAHVTSCTTEFGDLFYLSSASAFGEGEAIRGGIPVIAPWFATFLGELQHGWARRQAWDITEHDAGYTARLRSDGLQLGLEVTTATNELSPGETNALEMSVTVEAAK</sequence>
<dbReference type="GO" id="GO:0005975">
    <property type="term" value="P:carbohydrate metabolic process"/>
    <property type="evidence" value="ECO:0007669"/>
    <property type="project" value="InterPro"/>
</dbReference>
<gene>
    <name evidence="1" type="ORF">R6G71_03925</name>
    <name evidence="2" type="ORF">SAMN05421878_1243</name>
</gene>
<dbReference type="Proteomes" id="UP001273799">
    <property type="component" value="Unassembled WGS sequence"/>
</dbReference>
<proteinExistence type="predicted"/>
<dbReference type="GO" id="GO:0005737">
    <property type="term" value="C:cytoplasm"/>
    <property type="evidence" value="ECO:0007669"/>
    <property type="project" value="TreeGrafter"/>
</dbReference>
<dbReference type="Gene3D" id="2.70.98.10">
    <property type="match status" value="1"/>
</dbReference>